<name>A0A327Q0X5_9BACT</name>
<comment type="caution">
    <text evidence="2">The sequence shown here is derived from an EMBL/GenBank/DDBJ whole genome shotgun (WGS) entry which is preliminary data.</text>
</comment>
<dbReference type="Proteomes" id="UP000249547">
    <property type="component" value="Unassembled WGS sequence"/>
</dbReference>
<evidence type="ECO:0000259" key="1">
    <source>
        <dbReference type="Pfam" id="PF16410"/>
    </source>
</evidence>
<dbReference type="Gene3D" id="2.60.40.2340">
    <property type="match status" value="3"/>
</dbReference>
<dbReference type="InterPro" id="IPR032186">
    <property type="entry name" value="DUF5018"/>
</dbReference>
<dbReference type="AlphaFoldDB" id="A0A327Q0X5"/>
<feature type="domain" description="DUF5018" evidence="1">
    <location>
        <begin position="119"/>
        <end position="201"/>
    </location>
</feature>
<dbReference type="EMBL" id="QLLL01000015">
    <property type="protein sequence ID" value="RAI97544.1"/>
    <property type="molecule type" value="Genomic_DNA"/>
</dbReference>
<organism evidence="2 3">
    <name type="scientific">Chitinophaga skermanii</name>
    <dbReference type="NCBI Taxonomy" id="331697"/>
    <lineage>
        <taxon>Bacteria</taxon>
        <taxon>Pseudomonadati</taxon>
        <taxon>Bacteroidota</taxon>
        <taxon>Chitinophagia</taxon>
        <taxon>Chitinophagales</taxon>
        <taxon>Chitinophagaceae</taxon>
        <taxon>Chitinophaga</taxon>
    </lineage>
</organism>
<accession>A0A327Q0X5</accession>
<dbReference type="Pfam" id="PF16410">
    <property type="entry name" value="DUF5018"/>
    <property type="match status" value="1"/>
</dbReference>
<dbReference type="RefSeq" id="WP_211324895.1">
    <property type="nucleotide sequence ID" value="NZ_QLLL01000015.1"/>
</dbReference>
<evidence type="ECO:0000313" key="3">
    <source>
        <dbReference type="Proteomes" id="UP000249547"/>
    </source>
</evidence>
<protein>
    <submittedName>
        <fullName evidence="2">Uncharacterized protein DUF5018</fullName>
    </submittedName>
</protein>
<sequence length="409" mass="44789">MKKSFIVFAVMGMFVMNGCSKPDDKTETPVVTPTKSSAKSITKFFVFNVDATIDSVANTITALIPPGQPLKQWPVITVSEKATVSPATNTEVDFTNPVVFTVTAEDGSMRKYTATVRNTKRTEKEISNFIINSKYASINTADKTIKYELPEGTDLTKLAPEVQISEGATVSPASKVVTDFTNPVPYTVTAEDGSKQVYTVTLTKKKSSAKSILYFALDNPALAGDTYANSADTIVGVFSPEATTIDFFTAKNSLENLKKIVPIIKVSDKATISPASGVAQDFNYPVNYTITAEDGTTRVVKVVFNKFNHEVTATEVKNTYIRPAKTTYKVGEVVEVETAEKIYWPLLLSGVNFTKFLDTPGSTLVSGLSIDKMTSDGTKFYFRFKEKGKYNIYLSYKSTYSLQSSITVE</sequence>
<gene>
    <name evidence="2" type="ORF">LX64_05052</name>
</gene>
<reference evidence="2 3" key="1">
    <citation type="submission" date="2018-06" db="EMBL/GenBank/DDBJ databases">
        <title>Genomic Encyclopedia of Archaeal and Bacterial Type Strains, Phase II (KMG-II): from individual species to whole genera.</title>
        <authorList>
            <person name="Goeker M."/>
        </authorList>
    </citation>
    <scope>NUCLEOTIDE SEQUENCE [LARGE SCALE GENOMIC DNA]</scope>
    <source>
        <strain evidence="2 3">DSM 23857</strain>
    </source>
</reference>
<proteinExistence type="predicted"/>
<evidence type="ECO:0000313" key="2">
    <source>
        <dbReference type="EMBL" id="RAI97544.1"/>
    </source>
</evidence>
<keyword evidence="3" id="KW-1185">Reference proteome</keyword>